<sequence>MNIKNLFFEKYKAYGWASSVFFFIPLIPYIENTIFQDISIGFGVSLFTSWVILNTFNKEFIDFLCNQIIPFQDQIKYSGLSNIVFKNNLSDLNIDIVNSDNLVIVMNDGKNFSSNNSTALYKRYANKKLTQFVILNPESDYEPFLCKQHGKEIGFYKTKINDLINDLKIRKNDGANIEIYLSDFSVRTSIILTDTKAIVGTYRNSKGKDNTPPSYIYEKDGCEFNNIINDIEKLKNSSKKEL</sequence>
<accession>A0AB37B512</accession>
<protein>
    <submittedName>
        <fullName evidence="2">Uncharacterized protein</fullName>
    </submittedName>
</protein>
<organism evidence="2">
    <name type="scientific">Haemophilus influenzae</name>
    <dbReference type="NCBI Taxonomy" id="727"/>
    <lineage>
        <taxon>Bacteria</taxon>
        <taxon>Pseudomonadati</taxon>
        <taxon>Pseudomonadota</taxon>
        <taxon>Gammaproteobacteria</taxon>
        <taxon>Pasteurellales</taxon>
        <taxon>Pasteurellaceae</taxon>
        <taxon>Haemophilus</taxon>
    </lineage>
</organism>
<feature type="transmembrane region" description="Helical" evidence="1">
    <location>
        <begin position="34"/>
        <end position="53"/>
    </location>
</feature>
<dbReference type="RefSeq" id="WP_105888680.1">
    <property type="nucleotide sequence ID" value="NZ_CP135818.1"/>
</dbReference>
<dbReference type="AlphaFoldDB" id="A0AB37B512"/>
<reference evidence="2" key="1">
    <citation type="submission" date="2017-04" db="EMBL/GenBank/DDBJ databases">
        <title>Haemophilus influenzae in COPD genome sequencing project.</title>
        <authorList>
            <person name="Murphy T.F."/>
            <person name="Kong Y."/>
            <person name="Nadendla S."/>
            <person name="Tettelin H."/>
            <person name="Pettigrew M."/>
        </authorList>
    </citation>
    <scope>NUCLEOTIDE SEQUENCE [LARGE SCALE GENOMIC DNA]</scope>
    <source>
        <strain evidence="2">39P1H1</strain>
    </source>
</reference>
<evidence type="ECO:0000256" key="1">
    <source>
        <dbReference type="SAM" id="Phobius"/>
    </source>
</evidence>
<dbReference type="EMBL" id="NEBD01000031">
    <property type="protein sequence ID" value="PRJ24050.1"/>
    <property type="molecule type" value="Genomic_DNA"/>
</dbReference>
<name>A0AB37B512_HAEIF</name>
<keyword evidence="1" id="KW-0812">Transmembrane</keyword>
<comment type="caution">
    <text evidence="2">The sequence shown here is derived from an EMBL/GenBank/DDBJ whole genome shotgun (WGS) entry which is preliminary data.</text>
</comment>
<proteinExistence type="predicted"/>
<feature type="transmembrane region" description="Helical" evidence="1">
    <location>
        <begin position="12"/>
        <end position="28"/>
    </location>
</feature>
<keyword evidence="1" id="KW-0472">Membrane</keyword>
<gene>
    <name evidence="2" type="ORF">BV056_00981</name>
</gene>
<keyword evidence="1" id="KW-1133">Transmembrane helix</keyword>
<evidence type="ECO:0000313" key="2">
    <source>
        <dbReference type="EMBL" id="PRJ24050.1"/>
    </source>
</evidence>